<keyword evidence="4" id="KW-1185">Reference proteome</keyword>
<evidence type="ECO:0000313" key="4">
    <source>
        <dbReference type="Proteomes" id="UP000294664"/>
    </source>
</evidence>
<name>A0A4R3LWR6_9HYPH</name>
<dbReference type="Pfam" id="PF13449">
    <property type="entry name" value="Phytase-like"/>
    <property type="match status" value="1"/>
</dbReference>
<dbReference type="PANTHER" id="PTHR37957">
    <property type="entry name" value="BLR7070 PROTEIN"/>
    <property type="match status" value="1"/>
</dbReference>
<dbReference type="OrthoDB" id="9795869at2"/>
<reference evidence="3 4" key="1">
    <citation type="submission" date="2019-03" db="EMBL/GenBank/DDBJ databases">
        <title>Genomic Encyclopedia of Type Strains, Phase IV (KMG-IV): sequencing the most valuable type-strain genomes for metagenomic binning, comparative biology and taxonomic classification.</title>
        <authorList>
            <person name="Goeker M."/>
        </authorList>
    </citation>
    <scope>NUCLEOTIDE SEQUENCE [LARGE SCALE GENOMIC DNA]</scope>
    <source>
        <strain evidence="3 4">DSM 9035</strain>
    </source>
</reference>
<dbReference type="InterPro" id="IPR027372">
    <property type="entry name" value="Phytase-like_dom"/>
</dbReference>
<evidence type="ECO:0000313" key="3">
    <source>
        <dbReference type="EMBL" id="TCT02987.1"/>
    </source>
</evidence>
<protein>
    <recommendedName>
        <fullName evidence="2">Phytase-like domain-containing protein</fullName>
    </recommendedName>
</protein>
<dbReference type="EMBL" id="SMAI01000011">
    <property type="protein sequence ID" value="TCT02987.1"/>
    <property type="molecule type" value="Genomic_DNA"/>
</dbReference>
<feature type="signal peptide" evidence="1">
    <location>
        <begin position="1"/>
        <end position="24"/>
    </location>
</feature>
<accession>A0A4R3LWR6</accession>
<comment type="caution">
    <text evidence="3">The sequence shown here is derived from an EMBL/GenBank/DDBJ whole genome shotgun (WGS) entry which is preliminary data.</text>
</comment>
<dbReference type="AlphaFoldDB" id="A0A4R3LWR6"/>
<proteinExistence type="predicted"/>
<gene>
    <name evidence="3" type="ORF">EDC64_111159</name>
</gene>
<sequence length="468" mass="49064">MRKLPILSAILLAGTSLLAAPASAQQPAPAAATEGAAFPAVVEGHVVLPAASFIAAPADAPKDLGVSGKFAGPDRARNDAVGSVPATSVLSDKAAPRATGFSLPLSGQPVQGFSGIVAEGDGRFLVLTDNGFGSKANSADAMLMFHRLAMDFKAGTITRTETVFLRDPDRKVTFPIAMEGTEGRYLTGADFDLESIQVAGDSVWLGEEFGPFLIEADASGKVKAVYDTKVDGKTVRSPDNPSLALPGAPGGKVAFEVFRSKGFEGMAISPDKTKLYAMLEGPLATADGGKEMDGGAEYLRVIEFDIPSRQWTGRFWKYPLAVAGNAIGDFNMIDATTALVIERDSLEGSPAAACAPGKIEPTCFAKPAAFKRVYKVVFTPEMAGQAMRKIGYIDLMAMQDPAGKAKQGAAGGRLNFPFFTIENVVMVDPAHIVVGNDNNLPFSAGRAPQKADDNEFVLLGVKDLLSAK</sequence>
<dbReference type="PANTHER" id="PTHR37957:SF1">
    <property type="entry name" value="PHYTASE-LIKE DOMAIN-CONTAINING PROTEIN"/>
    <property type="match status" value="1"/>
</dbReference>
<dbReference type="RefSeq" id="WP_132033506.1">
    <property type="nucleotide sequence ID" value="NZ_SMAI01000011.1"/>
</dbReference>
<feature type="domain" description="Phytase-like" evidence="2">
    <location>
        <begin position="108"/>
        <end position="439"/>
    </location>
</feature>
<evidence type="ECO:0000259" key="2">
    <source>
        <dbReference type="Pfam" id="PF13449"/>
    </source>
</evidence>
<evidence type="ECO:0000256" key="1">
    <source>
        <dbReference type="SAM" id="SignalP"/>
    </source>
</evidence>
<keyword evidence="1" id="KW-0732">Signal</keyword>
<feature type="chain" id="PRO_5020667090" description="Phytase-like domain-containing protein" evidence="1">
    <location>
        <begin position="25"/>
        <end position="468"/>
    </location>
</feature>
<organism evidence="3 4">
    <name type="scientific">Aquabacter spiritensis</name>
    <dbReference type="NCBI Taxonomy" id="933073"/>
    <lineage>
        <taxon>Bacteria</taxon>
        <taxon>Pseudomonadati</taxon>
        <taxon>Pseudomonadota</taxon>
        <taxon>Alphaproteobacteria</taxon>
        <taxon>Hyphomicrobiales</taxon>
        <taxon>Xanthobacteraceae</taxon>
        <taxon>Aquabacter</taxon>
    </lineage>
</organism>
<dbReference type="Proteomes" id="UP000294664">
    <property type="component" value="Unassembled WGS sequence"/>
</dbReference>